<comment type="caution">
    <text evidence="1">The sequence shown here is derived from an EMBL/GenBank/DDBJ whole genome shotgun (WGS) entry which is preliminary data.</text>
</comment>
<gene>
    <name evidence="1" type="ORF">AVEN_75909_1</name>
</gene>
<accession>A0A4Y2FU34</accession>
<dbReference type="OrthoDB" id="4327074at2759"/>
<evidence type="ECO:0000313" key="2">
    <source>
        <dbReference type="Proteomes" id="UP000499080"/>
    </source>
</evidence>
<dbReference type="EMBL" id="BGPR01001054">
    <property type="protein sequence ID" value="GBM44096.1"/>
    <property type="molecule type" value="Genomic_DNA"/>
</dbReference>
<evidence type="ECO:0000313" key="1">
    <source>
        <dbReference type="EMBL" id="GBM44096.1"/>
    </source>
</evidence>
<keyword evidence="2" id="KW-1185">Reference proteome</keyword>
<protein>
    <submittedName>
        <fullName evidence="1">Uncharacterized protein</fullName>
    </submittedName>
</protein>
<reference evidence="1 2" key="1">
    <citation type="journal article" date="2019" name="Sci. Rep.">
        <title>Orb-weaving spider Araneus ventricosus genome elucidates the spidroin gene catalogue.</title>
        <authorList>
            <person name="Kono N."/>
            <person name="Nakamura H."/>
            <person name="Ohtoshi R."/>
            <person name="Moran D.A.P."/>
            <person name="Shinohara A."/>
            <person name="Yoshida Y."/>
            <person name="Fujiwara M."/>
            <person name="Mori M."/>
            <person name="Tomita M."/>
            <person name="Arakawa K."/>
        </authorList>
    </citation>
    <scope>NUCLEOTIDE SEQUENCE [LARGE SCALE GENOMIC DNA]</scope>
</reference>
<name>A0A4Y2FU34_ARAVE</name>
<organism evidence="1 2">
    <name type="scientific">Araneus ventricosus</name>
    <name type="common">Orbweaver spider</name>
    <name type="synonym">Epeira ventricosa</name>
    <dbReference type="NCBI Taxonomy" id="182803"/>
    <lineage>
        <taxon>Eukaryota</taxon>
        <taxon>Metazoa</taxon>
        <taxon>Ecdysozoa</taxon>
        <taxon>Arthropoda</taxon>
        <taxon>Chelicerata</taxon>
        <taxon>Arachnida</taxon>
        <taxon>Araneae</taxon>
        <taxon>Araneomorphae</taxon>
        <taxon>Entelegynae</taxon>
        <taxon>Araneoidea</taxon>
        <taxon>Araneidae</taxon>
        <taxon>Araneus</taxon>
    </lineage>
</organism>
<dbReference type="AlphaFoldDB" id="A0A4Y2FU34"/>
<proteinExistence type="predicted"/>
<sequence length="190" mass="21708">MAMGQVYTQFMGQVYTVCKLAPSPFFVITGTSGTYITNSFPTPEDVRPFQKAGPRKRSKKKRQTSILIYTPVNNALQIEKEKSLKRKLASAHPTMSQSVSSTRTRYYNGKNSVDKKFKNKKYLVLKENLRTNKKTKKTFDSDEDENCLCIYCLNPYEDSRSGEQWVQCTECERGGLMAVLPMAIQNILFV</sequence>
<dbReference type="Proteomes" id="UP000499080">
    <property type="component" value="Unassembled WGS sequence"/>
</dbReference>